<dbReference type="PANTHER" id="PTHR37292:SF2">
    <property type="entry name" value="DUF262 DOMAIN-CONTAINING PROTEIN"/>
    <property type="match status" value="1"/>
</dbReference>
<gene>
    <name evidence="3" type="ORF">E6Q54_00545</name>
</gene>
<dbReference type="Pfam" id="PF03235">
    <property type="entry name" value="GmrSD_N"/>
    <property type="match status" value="1"/>
</dbReference>
<feature type="compositionally biased region" description="Polar residues" evidence="1">
    <location>
        <begin position="11"/>
        <end position="20"/>
    </location>
</feature>
<evidence type="ECO:0000259" key="2">
    <source>
        <dbReference type="Pfam" id="PF03235"/>
    </source>
</evidence>
<feature type="domain" description="GmrSD restriction endonucleases N-terminal" evidence="2">
    <location>
        <begin position="38"/>
        <end position="233"/>
    </location>
</feature>
<protein>
    <submittedName>
        <fullName evidence="3">DUF262 domain-containing protein</fullName>
    </submittedName>
</protein>
<dbReference type="Proteomes" id="UP000321797">
    <property type="component" value="Unassembled WGS sequence"/>
</dbReference>
<dbReference type="RefSeq" id="WP_276758838.1">
    <property type="nucleotide sequence ID" value="NZ_SSGD01000004.1"/>
</dbReference>
<name>A0A5C7YFI4_9MYCO</name>
<dbReference type="EMBL" id="SSGD01000004">
    <property type="protein sequence ID" value="TXI60361.1"/>
    <property type="molecule type" value="Genomic_DNA"/>
</dbReference>
<feature type="compositionally biased region" description="Basic and acidic residues" evidence="1">
    <location>
        <begin position="1"/>
        <end position="10"/>
    </location>
</feature>
<comment type="caution">
    <text evidence="3">The sequence shown here is derived from an EMBL/GenBank/DDBJ whole genome shotgun (WGS) entry which is preliminary data.</text>
</comment>
<evidence type="ECO:0000256" key="1">
    <source>
        <dbReference type="SAM" id="MobiDB-lite"/>
    </source>
</evidence>
<evidence type="ECO:0000313" key="4">
    <source>
        <dbReference type="Proteomes" id="UP000321797"/>
    </source>
</evidence>
<sequence length="569" mass="63837">MADSDSDREQATQSASSTSGLRDPRPTADRIQELAGRVLSGDIVLPEFQRPFVWKRHQIIELLDSIYRNYPIGSMLVWESRQDLQSKRSIADLEIADRSPNYPVNYLLDGQQRLSTVCGVLHWRPGQKTSVWNVAFDLATRSFFHVDSSIDDLPLHQVPLGRLSDPSEFYKRVFPITDEEQKATADVLFNRFTSYRVPLVTLGDMSLKDVAPVFERINSTGTRLTIFDLMRAATWSTAFDLGRAVDDIRAAIDPKSFSGLDEKVFLRALSAAAGGNFTVESIDDLRKYTEEKLQQAVEATLESSKRACDFLATEVGVPRYEALPYANQFAVLCEIYRRVPNPDGTQLTEIRKWFWRTTLAGYFGGWNSGQMARDLTAIADWASGQHDKIDIGVTTSNERLWKVKLFRSNSAAAKMVALMLSQANPRDILNGQRIDPGKSLAWSNDKEFHHFFPQAYLAREHKGAQPNLVANIILLTSVSNISIKDSAPQDYLNAIIEAEGRDELLTRLDSCLVSEAALEAALQNDYEGFLDARSITLQKHALDLCGEAYVGDIQKNAEEVEDSDDDSYD</sequence>
<dbReference type="PANTHER" id="PTHR37292">
    <property type="entry name" value="VNG6097C"/>
    <property type="match status" value="1"/>
</dbReference>
<proteinExistence type="predicted"/>
<organism evidence="3 4">
    <name type="scientific">Mycolicibacter arupensis</name>
    <dbReference type="NCBI Taxonomy" id="342002"/>
    <lineage>
        <taxon>Bacteria</taxon>
        <taxon>Bacillati</taxon>
        <taxon>Actinomycetota</taxon>
        <taxon>Actinomycetes</taxon>
        <taxon>Mycobacteriales</taxon>
        <taxon>Mycobacteriaceae</taxon>
        <taxon>Mycolicibacter</taxon>
    </lineage>
</organism>
<reference evidence="3 4" key="1">
    <citation type="submission" date="2018-09" db="EMBL/GenBank/DDBJ databases">
        <title>Metagenome Assembled Genomes from an Advanced Water Purification Facility.</title>
        <authorList>
            <person name="Stamps B.W."/>
            <person name="Spear J.R."/>
        </authorList>
    </citation>
    <scope>NUCLEOTIDE SEQUENCE [LARGE SCALE GENOMIC DNA]</scope>
    <source>
        <strain evidence="3">Bin_29_2</strain>
    </source>
</reference>
<dbReference type="InterPro" id="IPR004919">
    <property type="entry name" value="GmrSD_N"/>
</dbReference>
<evidence type="ECO:0000313" key="3">
    <source>
        <dbReference type="EMBL" id="TXI60361.1"/>
    </source>
</evidence>
<feature type="region of interest" description="Disordered" evidence="1">
    <location>
        <begin position="1"/>
        <end position="26"/>
    </location>
</feature>
<dbReference type="AlphaFoldDB" id="A0A5C7YFI4"/>
<accession>A0A5C7YFI4</accession>